<name>A0ACC2WWX6_9TREE</name>
<reference evidence="1" key="1">
    <citation type="submission" date="2023-04" db="EMBL/GenBank/DDBJ databases">
        <title>Draft Genome sequencing of Naganishia species isolated from polar environments using Oxford Nanopore Technology.</title>
        <authorList>
            <person name="Leo P."/>
            <person name="Venkateswaran K."/>
        </authorList>
    </citation>
    <scope>NUCLEOTIDE SEQUENCE</scope>
    <source>
        <strain evidence="1">MNA-CCFEE 5262</strain>
    </source>
</reference>
<proteinExistence type="predicted"/>
<dbReference type="EMBL" id="JASBWS010000004">
    <property type="protein sequence ID" value="KAJ9116152.1"/>
    <property type="molecule type" value="Genomic_DNA"/>
</dbReference>
<dbReference type="Proteomes" id="UP001230649">
    <property type="component" value="Unassembled WGS sequence"/>
</dbReference>
<sequence length="356" mass="39207">MEYERSRSYTTLPEQRPRLRLLSPVRLDIAWSKALWKKHPGYEDNYVPPDLLASTRVKFEERKTLPSLRALMVRQAVPQTTFTSFISLVIAVFRSLLDRSIGPSDLVLLCAVSCMGLRLAFKTYTWRYKALEPPTAKRLQGAARLGGSGNYLLPPFLLYLSSPLLLSLTQATTSDSIWPLAGGLFVLSSILGGFGSDYQDDPKVEEPDAGMSALSPVAPTRTAVMPPTIKQEIERSGTSAVPMESAGEDPKKEKAKIACIVLASRLESSWEVFSLLSFVGLVMGSLIWLSRPVIPLRTKVYVALSVQASAIVTCYLRSAKIQDMPSSPGGALILLNLALCILGPVLIRQAWRWHIS</sequence>
<evidence type="ECO:0000313" key="2">
    <source>
        <dbReference type="Proteomes" id="UP001230649"/>
    </source>
</evidence>
<protein>
    <submittedName>
        <fullName evidence="1">Uncharacterized protein</fullName>
    </submittedName>
</protein>
<gene>
    <name evidence="1" type="ORF">QFC20_000832</name>
</gene>
<organism evidence="1 2">
    <name type="scientific">Naganishia adeliensis</name>
    <dbReference type="NCBI Taxonomy" id="92952"/>
    <lineage>
        <taxon>Eukaryota</taxon>
        <taxon>Fungi</taxon>
        <taxon>Dikarya</taxon>
        <taxon>Basidiomycota</taxon>
        <taxon>Agaricomycotina</taxon>
        <taxon>Tremellomycetes</taxon>
        <taxon>Filobasidiales</taxon>
        <taxon>Filobasidiaceae</taxon>
        <taxon>Naganishia</taxon>
    </lineage>
</organism>
<evidence type="ECO:0000313" key="1">
    <source>
        <dbReference type="EMBL" id="KAJ9116152.1"/>
    </source>
</evidence>
<comment type="caution">
    <text evidence="1">The sequence shown here is derived from an EMBL/GenBank/DDBJ whole genome shotgun (WGS) entry which is preliminary data.</text>
</comment>
<accession>A0ACC2WWX6</accession>
<keyword evidence="2" id="KW-1185">Reference proteome</keyword>